<gene>
    <name evidence="1" type="ORF">D7X32_41815</name>
</gene>
<reference evidence="2" key="1">
    <citation type="submission" date="2018-09" db="EMBL/GenBank/DDBJ databases">
        <authorList>
            <person name="Livingstone P.G."/>
            <person name="Whitworth D.E."/>
        </authorList>
    </citation>
    <scope>NUCLEOTIDE SEQUENCE [LARGE SCALE GENOMIC DNA]</scope>
    <source>
        <strain evidence="2">CA043D</strain>
    </source>
</reference>
<keyword evidence="2" id="KW-1185">Reference proteome</keyword>
<organism evidence="1 2">
    <name type="scientific">Corallococcus carmarthensis</name>
    <dbReference type="NCBI Taxonomy" id="2316728"/>
    <lineage>
        <taxon>Bacteria</taxon>
        <taxon>Pseudomonadati</taxon>
        <taxon>Myxococcota</taxon>
        <taxon>Myxococcia</taxon>
        <taxon>Myxococcales</taxon>
        <taxon>Cystobacterineae</taxon>
        <taxon>Myxococcaceae</taxon>
        <taxon>Corallococcus</taxon>
    </lineage>
</organism>
<dbReference type="Proteomes" id="UP000268313">
    <property type="component" value="Unassembled WGS sequence"/>
</dbReference>
<sequence>VGGVPVGWGVGYQVGGLPFFFVARILNNDLRRADPASLRQRLEAEYSISHLILAELGRRGEHLARYEEPILQLLRSESGDPRRHGWASLRYFYPARAEALADYKPEASAEECRRQVEEVLTRSAG</sequence>
<proteinExistence type="predicted"/>
<evidence type="ECO:0000313" key="1">
    <source>
        <dbReference type="EMBL" id="RKG94541.1"/>
    </source>
</evidence>
<dbReference type="EMBL" id="RAWE01000324">
    <property type="protein sequence ID" value="RKG94541.1"/>
    <property type="molecule type" value="Genomic_DNA"/>
</dbReference>
<comment type="caution">
    <text evidence="1">The sequence shown here is derived from an EMBL/GenBank/DDBJ whole genome shotgun (WGS) entry which is preliminary data.</text>
</comment>
<name>A0A3A8JVY6_9BACT</name>
<feature type="non-terminal residue" evidence="1">
    <location>
        <position position="1"/>
    </location>
</feature>
<dbReference type="AlphaFoldDB" id="A0A3A8JVY6"/>
<accession>A0A3A8JVY6</accession>
<evidence type="ECO:0000313" key="2">
    <source>
        <dbReference type="Proteomes" id="UP000268313"/>
    </source>
</evidence>
<dbReference type="RefSeq" id="WP_208752724.1">
    <property type="nucleotide sequence ID" value="NZ_RAWE01000324.1"/>
</dbReference>
<protein>
    <submittedName>
        <fullName evidence="1">Uncharacterized protein</fullName>
    </submittedName>
</protein>